<organism evidence="1">
    <name type="scientific">hot springs metagenome</name>
    <dbReference type="NCBI Taxonomy" id="433727"/>
    <lineage>
        <taxon>unclassified sequences</taxon>
        <taxon>metagenomes</taxon>
        <taxon>ecological metagenomes</taxon>
    </lineage>
</organism>
<gene>
    <name evidence="1" type="ORF">A45J_1865</name>
</gene>
<sequence length="93" mass="10868">MTEGRLNHILHKHPEMTEEKVIAGLRSIKQIGESVKHKGQMVSLSQNNVLIAYRDNVVYTAFVPERKDYFKDVSEGRFKKWVERLRRMLAAGR</sequence>
<comment type="caution">
    <text evidence="1">The sequence shown here is derived from an EMBL/GenBank/DDBJ whole genome shotgun (WGS) entry which is preliminary data.</text>
</comment>
<evidence type="ECO:0000313" key="1">
    <source>
        <dbReference type="EMBL" id="GER94107.1"/>
    </source>
</evidence>
<reference evidence="1" key="1">
    <citation type="submission" date="2019-10" db="EMBL/GenBank/DDBJ databases">
        <title>Metagenomic sequencing of thiosulfate-disproportionating enrichment culture.</title>
        <authorList>
            <person name="Umezawa K."/>
            <person name="Kojima H."/>
            <person name="Fukui M."/>
        </authorList>
    </citation>
    <scope>NUCLEOTIDE SEQUENCE</scope>
    <source>
        <strain evidence="1">45J</strain>
    </source>
</reference>
<protein>
    <submittedName>
        <fullName evidence="1">Uncharacterized protein</fullName>
    </submittedName>
</protein>
<dbReference type="EMBL" id="BLAB01000001">
    <property type="protein sequence ID" value="GER94107.1"/>
    <property type="molecule type" value="Genomic_DNA"/>
</dbReference>
<name>A0A5J4L5N1_9ZZZZ</name>
<proteinExistence type="predicted"/>
<dbReference type="AlphaFoldDB" id="A0A5J4L5N1"/>
<accession>A0A5J4L5N1</accession>